<proteinExistence type="predicted"/>
<dbReference type="EMBL" id="BSNJ01000002">
    <property type="protein sequence ID" value="GLQ20366.1"/>
    <property type="molecule type" value="Genomic_DNA"/>
</dbReference>
<evidence type="ECO:0000313" key="3">
    <source>
        <dbReference type="Proteomes" id="UP001161390"/>
    </source>
</evidence>
<sequence>MCRFVTLARFICAYWLRAFKAALALSAGASVYGGVWLLAHGLVYSGVMSLLWALFCVQVLWCVRMVQNARHARAFGGGR</sequence>
<evidence type="ECO:0000256" key="1">
    <source>
        <dbReference type="SAM" id="Phobius"/>
    </source>
</evidence>
<keyword evidence="3" id="KW-1185">Reference proteome</keyword>
<gene>
    <name evidence="2" type="ORF">GCM10007854_13210</name>
</gene>
<evidence type="ECO:0000313" key="2">
    <source>
        <dbReference type="EMBL" id="GLQ20366.1"/>
    </source>
</evidence>
<accession>A0ABQ5UYL8</accession>
<organism evidence="2 3">
    <name type="scientific">Algimonas porphyrae</name>
    <dbReference type="NCBI Taxonomy" id="1128113"/>
    <lineage>
        <taxon>Bacteria</taxon>
        <taxon>Pseudomonadati</taxon>
        <taxon>Pseudomonadota</taxon>
        <taxon>Alphaproteobacteria</taxon>
        <taxon>Maricaulales</taxon>
        <taxon>Robiginitomaculaceae</taxon>
        <taxon>Algimonas</taxon>
    </lineage>
</organism>
<keyword evidence="1" id="KW-0472">Membrane</keyword>
<reference evidence="2" key="2">
    <citation type="submission" date="2023-01" db="EMBL/GenBank/DDBJ databases">
        <title>Draft genome sequence of Algimonas porphyrae strain NBRC 108216.</title>
        <authorList>
            <person name="Sun Q."/>
            <person name="Mori K."/>
        </authorList>
    </citation>
    <scope>NUCLEOTIDE SEQUENCE</scope>
    <source>
        <strain evidence="2">NBRC 108216</strain>
    </source>
</reference>
<keyword evidence="1" id="KW-1133">Transmembrane helix</keyword>
<reference evidence="2" key="1">
    <citation type="journal article" date="2014" name="Int. J. Syst. Evol. Microbiol.">
        <title>Complete genome of a new Firmicutes species belonging to the dominant human colonic microbiota ('Ruminococcus bicirculans') reveals two chromosomes and a selective capacity to utilize plant glucans.</title>
        <authorList>
            <consortium name="NISC Comparative Sequencing Program"/>
            <person name="Wegmann U."/>
            <person name="Louis P."/>
            <person name="Goesmann A."/>
            <person name="Henrissat B."/>
            <person name="Duncan S.H."/>
            <person name="Flint H.J."/>
        </authorList>
    </citation>
    <scope>NUCLEOTIDE SEQUENCE</scope>
    <source>
        <strain evidence="2">NBRC 108216</strain>
    </source>
</reference>
<feature type="transmembrane region" description="Helical" evidence="1">
    <location>
        <begin position="42"/>
        <end position="63"/>
    </location>
</feature>
<comment type="caution">
    <text evidence="2">The sequence shown here is derived from an EMBL/GenBank/DDBJ whole genome shotgun (WGS) entry which is preliminary data.</text>
</comment>
<dbReference type="Proteomes" id="UP001161390">
    <property type="component" value="Unassembled WGS sequence"/>
</dbReference>
<name>A0ABQ5UYL8_9PROT</name>
<protein>
    <submittedName>
        <fullName evidence="2">Uncharacterized protein</fullName>
    </submittedName>
</protein>
<keyword evidence="1" id="KW-0812">Transmembrane</keyword>